<dbReference type="PROSITE" id="PS00455">
    <property type="entry name" value="AMP_BINDING"/>
    <property type="match status" value="1"/>
</dbReference>
<dbReference type="Pfam" id="PF00501">
    <property type="entry name" value="AMP-binding"/>
    <property type="match status" value="1"/>
</dbReference>
<dbReference type="InterPro" id="IPR045851">
    <property type="entry name" value="AMP-bd_C_sf"/>
</dbReference>
<dbReference type="Pfam" id="PF13193">
    <property type="entry name" value="AMP-binding_C"/>
    <property type="match status" value="1"/>
</dbReference>
<organism evidence="3 4">
    <name type="scientific">Aspergillus glaucus CBS 516.65</name>
    <dbReference type="NCBI Taxonomy" id="1160497"/>
    <lineage>
        <taxon>Eukaryota</taxon>
        <taxon>Fungi</taxon>
        <taxon>Dikarya</taxon>
        <taxon>Ascomycota</taxon>
        <taxon>Pezizomycotina</taxon>
        <taxon>Eurotiomycetes</taxon>
        <taxon>Eurotiomycetidae</taxon>
        <taxon>Eurotiales</taxon>
        <taxon>Aspergillaceae</taxon>
        <taxon>Aspergillus</taxon>
        <taxon>Aspergillus subgen. Aspergillus</taxon>
    </lineage>
</organism>
<dbReference type="EMBL" id="KV878896">
    <property type="protein sequence ID" value="OJJ84737.1"/>
    <property type="molecule type" value="Genomic_DNA"/>
</dbReference>
<name>A0A1L9VLD1_ASPGL</name>
<dbReference type="Gene3D" id="3.40.50.12780">
    <property type="entry name" value="N-terminal domain of ligase-like"/>
    <property type="match status" value="1"/>
</dbReference>
<evidence type="ECO:0000313" key="3">
    <source>
        <dbReference type="EMBL" id="OJJ84737.1"/>
    </source>
</evidence>
<dbReference type="OrthoDB" id="10253869at2759"/>
<dbReference type="GeneID" id="34456834"/>
<accession>A0A1L9VLD1</accession>
<dbReference type="InterPro" id="IPR025110">
    <property type="entry name" value="AMP-bd_C"/>
</dbReference>
<dbReference type="Gene3D" id="3.30.300.30">
    <property type="match status" value="1"/>
</dbReference>
<feature type="domain" description="AMP-binding enzyme C-terminal" evidence="2">
    <location>
        <begin position="566"/>
        <end position="629"/>
    </location>
</feature>
<protein>
    <submittedName>
        <fullName evidence="3">Uncharacterized protein</fullName>
    </submittedName>
</protein>
<dbReference type="InterPro" id="IPR020845">
    <property type="entry name" value="AMP-binding_CS"/>
</dbReference>
<keyword evidence="4" id="KW-1185">Reference proteome</keyword>
<dbReference type="GO" id="GO:0030729">
    <property type="term" value="F:acetoacetate-CoA ligase activity"/>
    <property type="evidence" value="ECO:0007669"/>
    <property type="project" value="InterPro"/>
</dbReference>
<dbReference type="InterPro" id="IPR005914">
    <property type="entry name" value="Acac_CoA_synth"/>
</dbReference>
<dbReference type="GO" id="GO:0006629">
    <property type="term" value="P:lipid metabolic process"/>
    <property type="evidence" value="ECO:0007669"/>
    <property type="project" value="InterPro"/>
</dbReference>
<reference evidence="4" key="1">
    <citation type="journal article" date="2017" name="Genome Biol.">
        <title>Comparative genomics reveals high biological diversity and specific adaptations in the industrially and medically important fungal genus Aspergillus.</title>
        <authorList>
            <person name="de Vries R.P."/>
            <person name="Riley R."/>
            <person name="Wiebenga A."/>
            <person name="Aguilar-Osorio G."/>
            <person name="Amillis S."/>
            <person name="Uchima C.A."/>
            <person name="Anderluh G."/>
            <person name="Asadollahi M."/>
            <person name="Askin M."/>
            <person name="Barry K."/>
            <person name="Battaglia E."/>
            <person name="Bayram O."/>
            <person name="Benocci T."/>
            <person name="Braus-Stromeyer S.A."/>
            <person name="Caldana C."/>
            <person name="Canovas D."/>
            <person name="Cerqueira G.C."/>
            <person name="Chen F."/>
            <person name="Chen W."/>
            <person name="Choi C."/>
            <person name="Clum A."/>
            <person name="Dos Santos R.A."/>
            <person name="Damasio A.R."/>
            <person name="Diallinas G."/>
            <person name="Emri T."/>
            <person name="Fekete E."/>
            <person name="Flipphi M."/>
            <person name="Freyberg S."/>
            <person name="Gallo A."/>
            <person name="Gournas C."/>
            <person name="Habgood R."/>
            <person name="Hainaut M."/>
            <person name="Harispe M.L."/>
            <person name="Henrissat B."/>
            <person name="Hilden K.S."/>
            <person name="Hope R."/>
            <person name="Hossain A."/>
            <person name="Karabika E."/>
            <person name="Karaffa L."/>
            <person name="Karanyi Z."/>
            <person name="Krasevec N."/>
            <person name="Kuo A."/>
            <person name="Kusch H."/>
            <person name="LaButti K."/>
            <person name="Lagendijk E.L."/>
            <person name="Lapidus A."/>
            <person name="Levasseur A."/>
            <person name="Lindquist E."/>
            <person name="Lipzen A."/>
            <person name="Logrieco A.F."/>
            <person name="MacCabe A."/>
            <person name="Maekelae M.R."/>
            <person name="Malavazi I."/>
            <person name="Melin P."/>
            <person name="Meyer V."/>
            <person name="Mielnichuk N."/>
            <person name="Miskei M."/>
            <person name="Molnar A.P."/>
            <person name="Mule G."/>
            <person name="Ngan C.Y."/>
            <person name="Orejas M."/>
            <person name="Orosz E."/>
            <person name="Ouedraogo J.P."/>
            <person name="Overkamp K.M."/>
            <person name="Park H.-S."/>
            <person name="Perrone G."/>
            <person name="Piumi F."/>
            <person name="Punt P.J."/>
            <person name="Ram A.F."/>
            <person name="Ramon A."/>
            <person name="Rauscher S."/>
            <person name="Record E."/>
            <person name="Riano-Pachon D.M."/>
            <person name="Robert V."/>
            <person name="Roehrig J."/>
            <person name="Ruller R."/>
            <person name="Salamov A."/>
            <person name="Salih N.S."/>
            <person name="Samson R.A."/>
            <person name="Sandor E."/>
            <person name="Sanguinetti M."/>
            <person name="Schuetze T."/>
            <person name="Sepcic K."/>
            <person name="Shelest E."/>
            <person name="Sherlock G."/>
            <person name="Sophianopoulou V."/>
            <person name="Squina F.M."/>
            <person name="Sun H."/>
            <person name="Susca A."/>
            <person name="Todd R.B."/>
            <person name="Tsang A."/>
            <person name="Unkles S.E."/>
            <person name="van de Wiele N."/>
            <person name="van Rossen-Uffink D."/>
            <person name="Oliveira J.V."/>
            <person name="Vesth T.C."/>
            <person name="Visser J."/>
            <person name="Yu J.-H."/>
            <person name="Zhou M."/>
            <person name="Andersen M.R."/>
            <person name="Archer D.B."/>
            <person name="Baker S.E."/>
            <person name="Benoit I."/>
            <person name="Brakhage A.A."/>
            <person name="Braus G.H."/>
            <person name="Fischer R."/>
            <person name="Frisvad J.C."/>
            <person name="Goldman G.H."/>
            <person name="Houbraken J."/>
            <person name="Oakley B."/>
            <person name="Pocsi I."/>
            <person name="Scazzocchio C."/>
            <person name="Seiboth B."/>
            <person name="vanKuyk P.A."/>
            <person name="Wortman J."/>
            <person name="Dyer P.S."/>
            <person name="Grigoriev I.V."/>
        </authorList>
    </citation>
    <scope>NUCLEOTIDE SEQUENCE [LARGE SCALE GENOMIC DNA]</scope>
    <source>
        <strain evidence="4">CBS 516.65</strain>
    </source>
</reference>
<dbReference type="NCBIfam" id="TIGR01217">
    <property type="entry name" value="ac_ac_CoA_syn"/>
    <property type="match status" value="1"/>
</dbReference>
<dbReference type="VEuPathDB" id="FungiDB:ASPGLDRAFT_125575"/>
<proteinExistence type="predicted"/>
<dbReference type="SUPFAM" id="SSF56801">
    <property type="entry name" value="Acetyl-CoA synthetase-like"/>
    <property type="match status" value="1"/>
</dbReference>
<evidence type="ECO:0000259" key="2">
    <source>
        <dbReference type="Pfam" id="PF13193"/>
    </source>
</evidence>
<dbReference type="PANTHER" id="PTHR42921">
    <property type="entry name" value="ACETOACETYL-COA SYNTHETASE"/>
    <property type="match status" value="1"/>
</dbReference>
<evidence type="ECO:0000313" key="4">
    <source>
        <dbReference type="Proteomes" id="UP000184300"/>
    </source>
</evidence>
<dbReference type="InterPro" id="IPR042099">
    <property type="entry name" value="ANL_N_sf"/>
</dbReference>
<dbReference type="InterPro" id="IPR000873">
    <property type="entry name" value="AMP-dep_synth/lig_dom"/>
</dbReference>
<sequence length="676" mass="75270">MQDTVQRQLQPIWHPTVPADKIPMNIYRAHINRKFAQNLTSSQDLHRWSVTNPQDFWLDLHDYTGIIPKLPASVTQAYDASLPMSKLPKFFEGAVVNYAENVLSGKPLDKLALVGIREMEAIEGDKWTWGDVTEMVRKVQGALRASGVQKGDRVGAIISTSVWSVVLFLATASIGAVWSSIAPDIGEEGCVSRLQQISPKILFADTASTFKGKTRSNLSKIQAVFDRLTSKPQVILIPLANVQGNLPFPTLSTFLTKPNDNSPLQFTRVPYSHPLYILYTSGTTGVPKCLVHAHSTIIQHKKVSFLHNSLGPDDVVFQYSSTSWVLWNIMIGHLSAGPTLVVYDGSPLWPSPKDFLKILEFHKVTYWGVSPRYLQELEMTGCIPKNEADLSALKMVQTGGSHLAKDQYYWFYRAFPTKIHLTSVTGGTDLVTSWIGTDPAGPVYPGEIQLPILGQDVDIADAITGESVRGSGKQGEFVCRKPFPSMPVFFWGDVDGSKYQETYFNKFSDCWAQHDWASYNPLTRGWQIHGRSDGVLNPQGIRFGSSDIYSIVEAAPFNTFLSSTLCVGRRRPSDTDESVFLFVVMQKPHKMTDTFRESLKDAIRKGLSNKHVPRFVIEVDEIPMTVNGKKVETLVRGIISSGKLPEKVSNTVANPGCLRAFVRFFGLEVEARRAKL</sequence>
<gene>
    <name evidence="3" type="ORF">ASPGLDRAFT_125575</name>
</gene>
<dbReference type="RefSeq" id="XP_022401435.1">
    <property type="nucleotide sequence ID" value="XM_022540573.1"/>
</dbReference>
<dbReference type="PANTHER" id="PTHR42921:SF4">
    <property type="entry name" value="ACETOACETYL-COA SYNTHASE (AFU_ORTHOLOGUE AFUA_8G04770)"/>
    <property type="match status" value="1"/>
</dbReference>
<feature type="domain" description="AMP-dependent synthetase/ligase" evidence="1">
    <location>
        <begin position="105"/>
        <end position="482"/>
    </location>
</feature>
<evidence type="ECO:0000259" key="1">
    <source>
        <dbReference type="Pfam" id="PF00501"/>
    </source>
</evidence>
<dbReference type="STRING" id="1160497.A0A1L9VLD1"/>
<dbReference type="AlphaFoldDB" id="A0A1L9VLD1"/>
<dbReference type="Proteomes" id="UP000184300">
    <property type="component" value="Unassembled WGS sequence"/>
</dbReference>